<dbReference type="InterPro" id="IPR016186">
    <property type="entry name" value="C-type_lectin-like/link_sf"/>
</dbReference>
<dbReference type="InParanoid" id="F6V750"/>
<feature type="region of interest" description="Disordered" evidence="1">
    <location>
        <begin position="31"/>
        <end position="68"/>
    </location>
</feature>
<feature type="domain" description="C-type lectin" evidence="3">
    <location>
        <begin position="114"/>
        <end position="235"/>
    </location>
</feature>
<dbReference type="AlphaFoldDB" id="F6V750"/>
<dbReference type="SMART" id="SM00034">
    <property type="entry name" value="CLECT"/>
    <property type="match status" value="1"/>
</dbReference>
<dbReference type="InterPro" id="IPR001304">
    <property type="entry name" value="C-type_lectin-like"/>
</dbReference>
<dbReference type="RefSeq" id="XP_002128393.1">
    <property type="nucleotide sequence ID" value="XM_002128357.4"/>
</dbReference>
<dbReference type="GeneTree" id="ENSGT00940000167355"/>
<name>F6V750_CIOIN</name>
<dbReference type="Gene3D" id="3.10.100.10">
    <property type="entry name" value="Mannose-Binding Protein A, subunit A"/>
    <property type="match status" value="1"/>
</dbReference>
<accession>F6V750</accession>
<feature type="chain" id="PRO_5014090257" evidence="2">
    <location>
        <begin position="18"/>
        <end position="241"/>
    </location>
</feature>
<dbReference type="PROSITE" id="PS50041">
    <property type="entry name" value="C_TYPE_LECTIN_2"/>
    <property type="match status" value="1"/>
</dbReference>
<sequence>MLFKLVFALLLVFCAEAQDTRQILLTLSSVGNSEKGAQGPPGRQGRRGPPGLKGSTGPIGGLGPKGQKGECTTNSAYVDNAIQEMENRFGRLKNQMETLFQTGVKQINGTAWFSAGNGYLYRTLPASNYQAAVRSCAAIGARLAVFAPRNTNITRMIRQQLSITSQYIWIGLNDIERENTWVWENGERLLSSDADWHPGEPSHRNGNVLEDCGMLFHSGKWNDSPCNSVYTPLCEMSVFDA</sequence>
<evidence type="ECO:0000259" key="3">
    <source>
        <dbReference type="PROSITE" id="PS50041"/>
    </source>
</evidence>
<dbReference type="OMA" id="KTNTCNF"/>
<dbReference type="InterPro" id="IPR050801">
    <property type="entry name" value="Ca-Dep_Lectins_ImmuneDev"/>
</dbReference>
<evidence type="ECO:0000313" key="5">
    <source>
        <dbReference type="Proteomes" id="UP000008144"/>
    </source>
</evidence>
<dbReference type="PANTHER" id="PTHR22801:SF63">
    <property type="entry name" value="C-TYPE LECTIN DOMAIN-CONTAINING PROTEIN"/>
    <property type="match status" value="1"/>
</dbReference>
<feature type="compositionally biased region" description="Gly residues" evidence="1">
    <location>
        <begin position="57"/>
        <end position="66"/>
    </location>
</feature>
<protein>
    <submittedName>
        <fullName evidence="4">Collectin-46-like</fullName>
    </submittedName>
</protein>
<dbReference type="GO" id="GO:0005615">
    <property type="term" value="C:extracellular space"/>
    <property type="evidence" value="ECO:0000318"/>
    <property type="project" value="GO_Central"/>
</dbReference>
<dbReference type="GeneID" id="100179802"/>
<dbReference type="FunFam" id="3.10.100.10:FF:000145">
    <property type="entry name" value="collectin-46-like"/>
    <property type="match status" value="1"/>
</dbReference>
<organism evidence="4 5">
    <name type="scientific">Ciona intestinalis</name>
    <name type="common">Transparent sea squirt</name>
    <name type="synonym">Ascidia intestinalis</name>
    <dbReference type="NCBI Taxonomy" id="7719"/>
    <lineage>
        <taxon>Eukaryota</taxon>
        <taxon>Metazoa</taxon>
        <taxon>Chordata</taxon>
        <taxon>Tunicata</taxon>
        <taxon>Ascidiacea</taxon>
        <taxon>Phlebobranchia</taxon>
        <taxon>Cionidae</taxon>
        <taxon>Ciona</taxon>
    </lineage>
</organism>
<dbReference type="Ensembl" id="ENSCINT00000000082.2">
    <property type="protein sequence ID" value="ENSCINP00000000082.2"/>
    <property type="gene ID" value="ENSCING00000000060.2"/>
</dbReference>
<dbReference type="PANTHER" id="PTHR22801">
    <property type="entry name" value="LITHOSTATHINE"/>
    <property type="match status" value="1"/>
</dbReference>
<dbReference type="Proteomes" id="UP000008144">
    <property type="component" value="Chromosome 14"/>
</dbReference>
<dbReference type="InterPro" id="IPR016187">
    <property type="entry name" value="CTDL_fold"/>
</dbReference>
<reference evidence="5" key="1">
    <citation type="journal article" date="2002" name="Science">
        <title>The draft genome of Ciona intestinalis: insights into chordate and vertebrate origins.</title>
        <authorList>
            <person name="Dehal P."/>
            <person name="Satou Y."/>
            <person name="Campbell R.K."/>
            <person name="Chapman J."/>
            <person name="Degnan B."/>
            <person name="De Tomaso A."/>
            <person name="Davidson B."/>
            <person name="Di Gregorio A."/>
            <person name="Gelpke M."/>
            <person name="Goodstein D.M."/>
            <person name="Harafuji N."/>
            <person name="Hastings K.E."/>
            <person name="Ho I."/>
            <person name="Hotta K."/>
            <person name="Huang W."/>
            <person name="Kawashima T."/>
            <person name="Lemaire P."/>
            <person name="Martinez D."/>
            <person name="Meinertzhagen I.A."/>
            <person name="Necula S."/>
            <person name="Nonaka M."/>
            <person name="Putnam N."/>
            <person name="Rash S."/>
            <person name="Saiga H."/>
            <person name="Satake M."/>
            <person name="Terry A."/>
            <person name="Yamada L."/>
            <person name="Wang H.G."/>
            <person name="Awazu S."/>
            <person name="Azumi K."/>
            <person name="Boore J."/>
            <person name="Branno M."/>
            <person name="Chin-Bow S."/>
            <person name="DeSantis R."/>
            <person name="Doyle S."/>
            <person name="Francino P."/>
            <person name="Keys D.N."/>
            <person name="Haga S."/>
            <person name="Hayashi H."/>
            <person name="Hino K."/>
            <person name="Imai K.S."/>
            <person name="Inaba K."/>
            <person name="Kano S."/>
            <person name="Kobayashi K."/>
            <person name="Kobayashi M."/>
            <person name="Lee B.I."/>
            <person name="Makabe K.W."/>
            <person name="Manohar C."/>
            <person name="Matassi G."/>
            <person name="Medina M."/>
            <person name="Mochizuki Y."/>
            <person name="Mount S."/>
            <person name="Morishita T."/>
            <person name="Miura S."/>
            <person name="Nakayama A."/>
            <person name="Nishizaka S."/>
            <person name="Nomoto H."/>
            <person name="Ohta F."/>
            <person name="Oishi K."/>
            <person name="Rigoutsos I."/>
            <person name="Sano M."/>
            <person name="Sasaki A."/>
            <person name="Sasakura Y."/>
            <person name="Shoguchi E."/>
            <person name="Shin-i T."/>
            <person name="Spagnuolo A."/>
            <person name="Stainier D."/>
            <person name="Suzuki M.M."/>
            <person name="Tassy O."/>
            <person name="Takatori N."/>
            <person name="Tokuoka M."/>
            <person name="Yagi K."/>
            <person name="Yoshizaki F."/>
            <person name="Wada S."/>
            <person name="Zhang C."/>
            <person name="Hyatt P.D."/>
            <person name="Larimer F."/>
            <person name="Detter C."/>
            <person name="Doggett N."/>
            <person name="Glavina T."/>
            <person name="Hawkins T."/>
            <person name="Richardson P."/>
            <person name="Lucas S."/>
            <person name="Kohara Y."/>
            <person name="Levine M."/>
            <person name="Satoh N."/>
            <person name="Rokhsar D.S."/>
        </authorList>
    </citation>
    <scope>NUCLEOTIDE SEQUENCE [LARGE SCALE GENOMIC DNA]</scope>
</reference>
<keyword evidence="2" id="KW-0732">Signal</keyword>
<dbReference type="FunCoup" id="F6V750">
    <property type="interactions" value="31"/>
</dbReference>
<feature type="compositionally biased region" description="Low complexity" evidence="1">
    <location>
        <begin position="38"/>
        <end position="50"/>
    </location>
</feature>
<dbReference type="SUPFAM" id="SSF56436">
    <property type="entry name" value="C-type lectin-like"/>
    <property type="match status" value="1"/>
</dbReference>
<evidence type="ECO:0000256" key="2">
    <source>
        <dbReference type="SAM" id="SignalP"/>
    </source>
</evidence>
<dbReference type="Pfam" id="PF00059">
    <property type="entry name" value="Lectin_C"/>
    <property type="match status" value="1"/>
</dbReference>
<dbReference type="OrthoDB" id="418245at2759"/>
<reference evidence="4" key="2">
    <citation type="journal article" date="2008" name="Genome Biol.">
        <title>Improved genome assembly and evidence-based global gene model set for the chordate Ciona intestinalis: new insight into intron and operon populations.</title>
        <authorList>
            <person name="Satou Y."/>
            <person name="Mineta K."/>
            <person name="Ogasawara M."/>
            <person name="Sasakura Y."/>
            <person name="Shoguchi E."/>
            <person name="Ueno K."/>
            <person name="Yamada L."/>
            <person name="Matsumoto J."/>
            <person name="Wasserscheid J."/>
            <person name="Dewar K."/>
            <person name="Wiley G.B."/>
            <person name="Macmil S.L."/>
            <person name="Roe B.A."/>
            <person name="Zeller R.W."/>
            <person name="Hastings K.E."/>
            <person name="Lemaire P."/>
            <person name="Lindquist E."/>
            <person name="Endo T."/>
            <person name="Hotta K."/>
            <person name="Inaba K."/>
        </authorList>
    </citation>
    <scope>NUCLEOTIDE SEQUENCE [LARGE SCALE GENOMIC DNA]</scope>
    <source>
        <strain evidence="4">wild type</strain>
    </source>
</reference>
<accession>A0A1W2WGV2</accession>
<dbReference type="HOGENOM" id="CLU_049894_3_1_1"/>
<dbReference type="KEGG" id="cin:100179802"/>
<evidence type="ECO:0000256" key="1">
    <source>
        <dbReference type="SAM" id="MobiDB-lite"/>
    </source>
</evidence>
<evidence type="ECO:0000313" key="4">
    <source>
        <dbReference type="Ensembl" id="ENSCINP00000000082.2"/>
    </source>
</evidence>
<keyword evidence="5" id="KW-1185">Reference proteome</keyword>
<gene>
    <name evidence="4" type="primary">LOC100179802</name>
</gene>
<reference evidence="4" key="3">
    <citation type="submission" date="2025-08" db="UniProtKB">
        <authorList>
            <consortium name="Ensembl"/>
        </authorList>
    </citation>
    <scope>IDENTIFICATION</scope>
</reference>
<reference evidence="4" key="4">
    <citation type="submission" date="2025-09" db="UniProtKB">
        <authorList>
            <consortium name="Ensembl"/>
        </authorList>
    </citation>
    <scope>IDENTIFICATION</scope>
</reference>
<feature type="signal peptide" evidence="2">
    <location>
        <begin position="1"/>
        <end position="17"/>
    </location>
</feature>
<proteinExistence type="predicted"/>
<dbReference type="EMBL" id="EAAA01001232">
    <property type="status" value="NOT_ANNOTATED_CDS"/>
    <property type="molecule type" value="Genomic_DNA"/>
</dbReference>